<feature type="compositionally biased region" description="Polar residues" evidence="7">
    <location>
        <begin position="779"/>
        <end position="790"/>
    </location>
</feature>
<feature type="compositionally biased region" description="Acidic residues" evidence="7">
    <location>
        <begin position="723"/>
        <end position="746"/>
    </location>
</feature>
<feature type="region of interest" description="Disordered" evidence="7">
    <location>
        <begin position="436"/>
        <end position="472"/>
    </location>
</feature>
<dbReference type="Gene3D" id="3.40.50.10190">
    <property type="entry name" value="BRCT domain"/>
    <property type="match status" value="1"/>
</dbReference>
<evidence type="ECO:0000256" key="7">
    <source>
        <dbReference type="SAM" id="MobiDB-lite"/>
    </source>
</evidence>
<dbReference type="EMBL" id="JABELV010000045">
    <property type="protein sequence ID" value="KAG7561831.1"/>
    <property type="molecule type" value="Genomic_DNA"/>
</dbReference>
<dbReference type="CDD" id="cd17729">
    <property type="entry name" value="BRCT_CTDP1"/>
    <property type="match status" value="1"/>
</dbReference>
<dbReference type="InterPro" id="IPR023214">
    <property type="entry name" value="HAD_sf"/>
</dbReference>
<dbReference type="PANTHER" id="PTHR23081:SF36">
    <property type="entry name" value="RNA POLYMERASE II SUBUNIT A C-TERMINAL DOMAIN PHOSPHATASE"/>
    <property type="match status" value="1"/>
</dbReference>
<dbReference type="GO" id="GO:0005634">
    <property type="term" value="C:nucleus"/>
    <property type="evidence" value="ECO:0007669"/>
    <property type="project" value="UniProtKB-SubCell"/>
</dbReference>
<evidence type="ECO:0000256" key="4">
    <source>
        <dbReference type="ARBA" id="ARBA00047761"/>
    </source>
</evidence>
<gene>
    <name evidence="10" type="ORF">FFLO_02732</name>
</gene>
<evidence type="ECO:0000256" key="2">
    <source>
        <dbReference type="ARBA" id="ARBA00022801"/>
    </source>
</evidence>
<feature type="compositionally biased region" description="Basic and acidic residues" evidence="7">
    <location>
        <begin position="272"/>
        <end position="282"/>
    </location>
</feature>
<evidence type="ECO:0000256" key="3">
    <source>
        <dbReference type="ARBA" id="ARBA00023242"/>
    </source>
</evidence>
<dbReference type="CDD" id="cd07521">
    <property type="entry name" value="HAD_FCP1-like"/>
    <property type="match status" value="1"/>
</dbReference>
<dbReference type="Pfam" id="PF03031">
    <property type="entry name" value="NIF"/>
    <property type="match status" value="1"/>
</dbReference>
<evidence type="ECO:0000256" key="6">
    <source>
        <dbReference type="RuleBase" id="RU366066"/>
    </source>
</evidence>
<sequence length="910" mass="101003">MDLDAEPSPPTAIHLPPSLPYPITLTSLFTPVSSQVTKGTKALSYTYTLKDDLRDGADVNTTDNKKRKGQEKGYATWEIPIDGEVSEWASGAKVGAVIKDASQPIIYIQQPCAHPVQFHGMCAICGADLASQEYTTPATTNNSSARNSNPNGSSSGAGGSAGGVEIEHNESGVKVSLEKAHSIALTQRNNLLSTRKLILIIDLDQTIIQTGCDLTTGKWMDECWGPKWGLVEVDKKGRRVVRKSDGENGGKDANVAGPHDEALLENETEEVKEEREKNREENPNADAIKDIWRFKMDDEDEVGTDAMGRKWVRKGRQGVWFYVKPRPGLQDFLTKMSSLYELHVYTAGTRSYANAICTCIDPIGKFFSERILSRNESGSASTKSLKRLFPTDESMVVVIDDRWEVWAHGRNLVKVIPYAFYPNTGDINSAFVEPRATDVPTGSQTPAATVESSEKTDDPELEKKKLQSEAAAREVEIQVAEAPLAKRQEELDRQEAEGAGGDMVNDVKMLDGKADEVPHHKRAALVDNDRELRRIDKVLNEVHGRFYQAYDQSDKRVTFRPASEPTNSIPHDVRHIIPHMRRKVLNGCVICFSGIIPLNQRPEDNEFWLLASMFGARCQKALDKHVTHLVVAQADTQKVGQALRLPNTKVVWREWLRFSVDFCVRQPEEAFQIKSFGRSGGSPPRTPSRKGKERETAETAVDTSPPTPDVTERPLPAAVSAGDFDDIDAELEEFMGSDDDDDDDDSMAGSESGQSNLSPIASPTNRKRPRKTHMDENETASQEQYDSSPSDSEEDGKMAQFSPETGLTNVGPPVTKRARYHHDDDEDRDNQYADIEKGMREEDYDEYPDEGSASELDDKEEYDPEDADEEEKDGEVTVEKVSSFDGSRAITPRSLTKSSDLGIHDIAHRS</sequence>
<reference evidence="10" key="1">
    <citation type="submission" date="2020-04" db="EMBL/GenBank/DDBJ databases">
        <title>Analysis of mating type loci in Filobasidium floriforme.</title>
        <authorList>
            <person name="Nowrousian M."/>
        </authorList>
    </citation>
    <scope>NUCLEOTIDE SEQUENCE</scope>
    <source>
        <strain evidence="10">CBS 6242</strain>
    </source>
</reference>
<feature type="region of interest" description="Disordered" evidence="7">
    <location>
        <begin position="674"/>
        <end position="910"/>
    </location>
</feature>
<dbReference type="SUPFAM" id="SSF52113">
    <property type="entry name" value="BRCT domain"/>
    <property type="match status" value="1"/>
</dbReference>
<dbReference type="PANTHER" id="PTHR23081">
    <property type="entry name" value="RNA POLYMERASE II CTD PHOSPHATASE"/>
    <property type="match status" value="1"/>
</dbReference>
<feature type="region of interest" description="Disordered" evidence="7">
    <location>
        <begin position="242"/>
        <end position="282"/>
    </location>
</feature>
<comment type="catalytic activity">
    <reaction evidence="5 6">
        <text>O-phospho-L-threonyl-[protein] + H2O = L-threonyl-[protein] + phosphate</text>
        <dbReference type="Rhea" id="RHEA:47004"/>
        <dbReference type="Rhea" id="RHEA-COMP:11060"/>
        <dbReference type="Rhea" id="RHEA-COMP:11605"/>
        <dbReference type="ChEBI" id="CHEBI:15377"/>
        <dbReference type="ChEBI" id="CHEBI:30013"/>
        <dbReference type="ChEBI" id="CHEBI:43474"/>
        <dbReference type="ChEBI" id="CHEBI:61977"/>
        <dbReference type="EC" id="3.1.3.16"/>
    </reaction>
</comment>
<dbReference type="InterPro" id="IPR039189">
    <property type="entry name" value="Fcp1"/>
</dbReference>
<organism evidence="10 11">
    <name type="scientific">Filobasidium floriforme</name>
    <dbReference type="NCBI Taxonomy" id="5210"/>
    <lineage>
        <taxon>Eukaryota</taxon>
        <taxon>Fungi</taxon>
        <taxon>Dikarya</taxon>
        <taxon>Basidiomycota</taxon>
        <taxon>Agaricomycotina</taxon>
        <taxon>Tremellomycetes</taxon>
        <taxon>Filobasidiales</taxon>
        <taxon>Filobasidiaceae</taxon>
        <taxon>Filobasidium</taxon>
    </lineage>
</organism>
<dbReference type="AlphaFoldDB" id="A0A8K0JMD2"/>
<dbReference type="NCBIfam" id="TIGR02250">
    <property type="entry name" value="FCP1_euk"/>
    <property type="match status" value="1"/>
</dbReference>
<evidence type="ECO:0000313" key="10">
    <source>
        <dbReference type="EMBL" id="KAG7561831.1"/>
    </source>
</evidence>
<keyword evidence="2 6" id="KW-0378">Hydrolase</keyword>
<dbReference type="InterPro" id="IPR036420">
    <property type="entry name" value="BRCT_dom_sf"/>
</dbReference>
<proteinExistence type="predicted"/>
<dbReference type="EC" id="3.1.3.16" evidence="6"/>
<accession>A0A8K0JMD2</accession>
<dbReference type="GO" id="GO:0008420">
    <property type="term" value="F:RNA polymerase II CTD heptapeptide repeat phosphatase activity"/>
    <property type="evidence" value="ECO:0007669"/>
    <property type="project" value="UniProtKB-UniRule"/>
</dbReference>
<dbReference type="PROSITE" id="PS50172">
    <property type="entry name" value="BRCT"/>
    <property type="match status" value="1"/>
</dbReference>
<keyword evidence="11" id="KW-1185">Reference proteome</keyword>
<dbReference type="SMART" id="SM00577">
    <property type="entry name" value="CPDc"/>
    <property type="match status" value="1"/>
</dbReference>
<feature type="compositionally biased region" description="Polar residues" evidence="7">
    <location>
        <begin position="749"/>
        <end position="764"/>
    </location>
</feature>
<dbReference type="SUPFAM" id="SSF56784">
    <property type="entry name" value="HAD-like"/>
    <property type="match status" value="1"/>
</dbReference>
<evidence type="ECO:0000256" key="1">
    <source>
        <dbReference type="ARBA" id="ARBA00004123"/>
    </source>
</evidence>
<feature type="domain" description="BRCT" evidence="8">
    <location>
        <begin position="580"/>
        <end position="673"/>
    </location>
</feature>
<feature type="compositionally biased region" description="Low complexity" evidence="7">
    <location>
        <begin position="136"/>
        <end position="154"/>
    </location>
</feature>
<evidence type="ECO:0000259" key="9">
    <source>
        <dbReference type="PROSITE" id="PS50969"/>
    </source>
</evidence>
<comment type="function">
    <text evidence="6">This promotes the activity of RNA polymerase II.</text>
</comment>
<dbReference type="InterPro" id="IPR036412">
    <property type="entry name" value="HAD-like_sf"/>
</dbReference>
<feature type="compositionally biased region" description="Acidic residues" evidence="7">
    <location>
        <begin position="855"/>
        <end position="873"/>
    </location>
</feature>
<dbReference type="Proteomes" id="UP000812966">
    <property type="component" value="Unassembled WGS sequence"/>
</dbReference>
<dbReference type="InterPro" id="IPR011947">
    <property type="entry name" value="FCP1_euk"/>
</dbReference>
<comment type="subcellular location">
    <subcellularLocation>
        <location evidence="1 6">Nucleus</location>
    </subcellularLocation>
</comment>
<keyword evidence="3 6" id="KW-0539">Nucleus</keyword>
<feature type="compositionally biased region" description="Polar residues" evidence="7">
    <location>
        <begin position="440"/>
        <end position="451"/>
    </location>
</feature>
<feature type="region of interest" description="Disordered" evidence="7">
    <location>
        <begin position="136"/>
        <end position="165"/>
    </location>
</feature>
<evidence type="ECO:0000256" key="5">
    <source>
        <dbReference type="ARBA" id="ARBA00048336"/>
    </source>
</evidence>
<comment type="catalytic activity">
    <reaction evidence="4 6">
        <text>O-phospho-L-seryl-[protein] + H2O = L-seryl-[protein] + phosphate</text>
        <dbReference type="Rhea" id="RHEA:20629"/>
        <dbReference type="Rhea" id="RHEA-COMP:9863"/>
        <dbReference type="Rhea" id="RHEA-COMP:11604"/>
        <dbReference type="ChEBI" id="CHEBI:15377"/>
        <dbReference type="ChEBI" id="CHEBI:29999"/>
        <dbReference type="ChEBI" id="CHEBI:43474"/>
        <dbReference type="ChEBI" id="CHEBI:83421"/>
        <dbReference type="EC" id="3.1.3.16"/>
    </reaction>
</comment>
<evidence type="ECO:0000259" key="8">
    <source>
        <dbReference type="PROSITE" id="PS50172"/>
    </source>
</evidence>
<feature type="domain" description="FCP1 homology" evidence="9">
    <location>
        <begin position="192"/>
        <end position="439"/>
    </location>
</feature>
<dbReference type="Gene3D" id="3.40.50.1000">
    <property type="entry name" value="HAD superfamily/HAD-like"/>
    <property type="match status" value="1"/>
</dbReference>
<dbReference type="PROSITE" id="PS50969">
    <property type="entry name" value="FCP1"/>
    <property type="match status" value="1"/>
</dbReference>
<dbReference type="InterPro" id="IPR004274">
    <property type="entry name" value="FCP1_dom"/>
</dbReference>
<dbReference type="Pfam" id="PF12738">
    <property type="entry name" value="PTCB-BRCT"/>
    <property type="match status" value="1"/>
</dbReference>
<name>A0A8K0JMD2_9TREE</name>
<feature type="compositionally biased region" description="Basic and acidic residues" evidence="7">
    <location>
        <begin position="452"/>
        <end position="472"/>
    </location>
</feature>
<comment type="caution">
    <text evidence="10">The sequence shown here is derived from an EMBL/GenBank/DDBJ whole genome shotgun (WGS) entry which is preliminary data.</text>
</comment>
<dbReference type="InterPro" id="IPR001357">
    <property type="entry name" value="BRCT_dom"/>
</dbReference>
<protein>
    <recommendedName>
        <fullName evidence="6">RNA polymerase II subunit A C-terminal domain phosphatase</fullName>
        <ecNumber evidence="6">3.1.3.16</ecNumber>
    </recommendedName>
</protein>
<feature type="compositionally biased region" description="Basic and acidic residues" evidence="7">
    <location>
        <begin position="829"/>
        <end position="841"/>
    </location>
</feature>
<evidence type="ECO:0000313" key="11">
    <source>
        <dbReference type="Proteomes" id="UP000812966"/>
    </source>
</evidence>
<dbReference type="SMART" id="SM00292">
    <property type="entry name" value="BRCT"/>
    <property type="match status" value="1"/>
</dbReference>